<evidence type="ECO:0000256" key="2">
    <source>
        <dbReference type="ARBA" id="ARBA00005992"/>
    </source>
</evidence>
<sequence>MKMIRAILMLTVLAALAACGGKSKFQSYDGPEVTRVLVFKDERKLFLMHDDEVLADYDIGLGFSPDGHKEIEGDGRTPEGHYLIDRRNPNSRFHLSIGISYPNEIDVARAEALGKEPGGDIFIHGRGPTYWEDAPDDWTFGCLAVTDDEIERIYAMVRDGTPISIYPSRAHMKAELRALRRQAKKAGSTTVVAPAVPVTGTTAVAPVAADTTVVTPATPMPAVPATQLPVTEAAAG</sequence>
<evidence type="ECO:0000313" key="10">
    <source>
        <dbReference type="EMBL" id="SLN50663.1"/>
    </source>
</evidence>
<keyword evidence="5 7" id="KW-0573">Peptidoglycan synthesis</keyword>
<evidence type="ECO:0000256" key="3">
    <source>
        <dbReference type="ARBA" id="ARBA00022679"/>
    </source>
</evidence>
<dbReference type="STRING" id="315423.SAMN04488020_10658"/>
<dbReference type="PANTHER" id="PTHR36699">
    <property type="entry name" value="LD-TRANSPEPTIDASE"/>
    <property type="match status" value="1"/>
</dbReference>
<feature type="chain" id="PRO_5010997189" evidence="8">
    <location>
        <begin position="18"/>
        <end position="236"/>
    </location>
</feature>
<evidence type="ECO:0000256" key="1">
    <source>
        <dbReference type="ARBA" id="ARBA00004752"/>
    </source>
</evidence>
<dbReference type="GO" id="GO:0016740">
    <property type="term" value="F:transferase activity"/>
    <property type="evidence" value="ECO:0007669"/>
    <property type="project" value="UniProtKB-KW"/>
</dbReference>
<reference evidence="10 11" key="1">
    <citation type="submission" date="2017-03" db="EMBL/GenBank/DDBJ databases">
        <authorList>
            <person name="Afonso C.L."/>
            <person name="Miller P.J."/>
            <person name="Scott M.A."/>
            <person name="Spackman E."/>
            <person name="Goraichik I."/>
            <person name="Dimitrov K.M."/>
            <person name="Suarez D.L."/>
            <person name="Swayne D.E."/>
        </authorList>
    </citation>
    <scope>NUCLEOTIDE SEQUENCE [LARGE SCALE GENOMIC DNA]</scope>
    <source>
        <strain evidence="10 11">CECT 7066</strain>
    </source>
</reference>
<evidence type="ECO:0000259" key="9">
    <source>
        <dbReference type="PROSITE" id="PS52029"/>
    </source>
</evidence>
<keyword evidence="11" id="KW-1185">Reference proteome</keyword>
<feature type="signal peptide" evidence="8">
    <location>
        <begin position="1"/>
        <end position="17"/>
    </location>
</feature>
<evidence type="ECO:0000256" key="6">
    <source>
        <dbReference type="ARBA" id="ARBA00023316"/>
    </source>
</evidence>
<dbReference type="GO" id="GO:0004180">
    <property type="term" value="F:carboxypeptidase activity"/>
    <property type="evidence" value="ECO:0007669"/>
    <property type="project" value="UniProtKB-ARBA"/>
</dbReference>
<organism evidence="10 11">
    <name type="scientific">Palleronia marisminoris</name>
    <dbReference type="NCBI Taxonomy" id="315423"/>
    <lineage>
        <taxon>Bacteria</taxon>
        <taxon>Pseudomonadati</taxon>
        <taxon>Pseudomonadota</taxon>
        <taxon>Alphaproteobacteria</taxon>
        <taxon>Rhodobacterales</taxon>
        <taxon>Roseobacteraceae</taxon>
        <taxon>Palleronia</taxon>
    </lineage>
</organism>
<dbReference type="InterPro" id="IPR005490">
    <property type="entry name" value="LD_TPept_cat_dom"/>
</dbReference>
<evidence type="ECO:0000256" key="8">
    <source>
        <dbReference type="SAM" id="SignalP"/>
    </source>
</evidence>
<comment type="pathway">
    <text evidence="1 7">Cell wall biogenesis; peptidoglycan biosynthesis.</text>
</comment>
<dbReference type="PROSITE" id="PS52029">
    <property type="entry name" value="LD_TPASE"/>
    <property type="match status" value="1"/>
</dbReference>
<feature type="active site" description="Nucleophile" evidence="7">
    <location>
        <position position="142"/>
    </location>
</feature>
<dbReference type="UniPathway" id="UPA00219"/>
<accession>A0A1Y5SXD0</accession>
<dbReference type="EMBL" id="FWFV01000006">
    <property type="protein sequence ID" value="SLN50663.1"/>
    <property type="molecule type" value="Genomic_DNA"/>
</dbReference>
<proteinExistence type="inferred from homology"/>
<dbReference type="Pfam" id="PF03734">
    <property type="entry name" value="YkuD"/>
    <property type="match status" value="1"/>
</dbReference>
<evidence type="ECO:0000313" key="11">
    <source>
        <dbReference type="Proteomes" id="UP000193870"/>
    </source>
</evidence>
<name>A0A1Y5SXD0_9RHOB</name>
<comment type="similarity">
    <text evidence="2">Belongs to the YkuD family.</text>
</comment>
<dbReference type="SUPFAM" id="SSF141523">
    <property type="entry name" value="L,D-transpeptidase catalytic domain-like"/>
    <property type="match status" value="1"/>
</dbReference>
<evidence type="ECO:0000256" key="4">
    <source>
        <dbReference type="ARBA" id="ARBA00022960"/>
    </source>
</evidence>
<dbReference type="Proteomes" id="UP000193870">
    <property type="component" value="Unassembled WGS sequence"/>
</dbReference>
<dbReference type="PROSITE" id="PS51257">
    <property type="entry name" value="PROKAR_LIPOPROTEIN"/>
    <property type="match status" value="1"/>
</dbReference>
<dbReference type="GO" id="GO:0071555">
    <property type="term" value="P:cell wall organization"/>
    <property type="evidence" value="ECO:0007669"/>
    <property type="project" value="UniProtKB-UniRule"/>
</dbReference>
<dbReference type="CDD" id="cd16913">
    <property type="entry name" value="YkuD_like"/>
    <property type="match status" value="1"/>
</dbReference>
<dbReference type="Gene3D" id="2.40.440.10">
    <property type="entry name" value="L,D-transpeptidase catalytic domain-like"/>
    <property type="match status" value="1"/>
</dbReference>
<keyword evidence="8" id="KW-0732">Signal</keyword>
<keyword evidence="6 7" id="KW-0961">Cell wall biogenesis/degradation</keyword>
<evidence type="ECO:0000256" key="5">
    <source>
        <dbReference type="ARBA" id="ARBA00022984"/>
    </source>
</evidence>
<feature type="domain" description="L,D-TPase catalytic" evidence="9">
    <location>
        <begin position="34"/>
        <end position="166"/>
    </location>
</feature>
<keyword evidence="4 7" id="KW-0133">Cell shape</keyword>
<dbReference type="GO" id="GO:0009252">
    <property type="term" value="P:peptidoglycan biosynthetic process"/>
    <property type="evidence" value="ECO:0007669"/>
    <property type="project" value="UniProtKB-UniPathway"/>
</dbReference>
<dbReference type="GO" id="GO:0008360">
    <property type="term" value="P:regulation of cell shape"/>
    <property type="evidence" value="ECO:0007669"/>
    <property type="project" value="UniProtKB-UniRule"/>
</dbReference>
<gene>
    <name evidence="10" type="ORF">PAM7066_02291</name>
</gene>
<keyword evidence="3" id="KW-0808">Transferase</keyword>
<protein>
    <submittedName>
        <fullName evidence="10">L,D-transpeptidase catalytic domain</fullName>
    </submittedName>
</protein>
<evidence type="ECO:0000256" key="7">
    <source>
        <dbReference type="PROSITE-ProRule" id="PRU01373"/>
    </source>
</evidence>
<dbReference type="InterPro" id="IPR038063">
    <property type="entry name" value="Transpep_catalytic_dom"/>
</dbReference>
<feature type="active site" description="Proton donor/acceptor" evidence="7">
    <location>
        <position position="124"/>
    </location>
</feature>
<dbReference type="PANTHER" id="PTHR36699:SF1">
    <property type="entry name" value="L,D-TRANSPEPTIDASE YAFK-RELATED"/>
    <property type="match status" value="1"/>
</dbReference>
<dbReference type="OrthoDB" id="9809748at2"/>
<dbReference type="AlphaFoldDB" id="A0A1Y5SXD0"/>